<comment type="similarity">
    <text evidence="2">Belongs to the purine-cytosine permease (2.A.39) family.</text>
</comment>
<feature type="transmembrane region" description="Helical" evidence="6">
    <location>
        <begin position="447"/>
        <end position="468"/>
    </location>
</feature>
<keyword evidence="8" id="KW-1185">Reference proteome</keyword>
<dbReference type="Pfam" id="PF02133">
    <property type="entry name" value="Transp_cyt_pur"/>
    <property type="match status" value="1"/>
</dbReference>
<gene>
    <name evidence="7" type="ORF">FJTKL_13967</name>
</gene>
<proteinExistence type="inferred from homology"/>
<reference evidence="7 8" key="1">
    <citation type="submission" date="2024-03" db="EMBL/GenBank/DDBJ databases">
        <title>A high-quality draft genome sequence of Diaporthe vaccinii, a causative agent of upright dieback and viscid rot disease in cranberry plants.</title>
        <authorList>
            <person name="Sarrasin M."/>
            <person name="Lang B.F."/>
            <person name="Burger G."/>
        </authorList>
    </citation>
    <scope>NUCLEOTIDE SEQUENCE [LARGE SCALE GENOMIC DNA]</scope>
    <source>
        <strain evidence="7 8">IS7</strain>
    </source>
</reference>
<evidence type="ECO:0000256" key="5">
    <source>
        <dbReference type="ARBA" id="ARBA00023136"/>
    </source>
</evidence>
<feature type="transmembrane region" description="Helical" evidence="6">
    <location>
        <begin position="178"/>
        <end position="195"/>
    </location>
</feature>
<dbReference type="PANTHER" id="PTHR30618">
    <property type="entry name" value="NCS1 FAMILY PURINE/PYRIMIDINE TRANSPORTER"/>
    <property type="match status" value="1"/>
</dbReference>
<evidence type="ECO:0000256" key="2">
    <source>
        <dbReference type="ARBA" id="ARBA00008974"/>
    </source>
</evidence>
<dbReference type="EMBL" id="JBAWTH010000007">
    <property type="protein sequence ID" value="KAL2291364.1"/>
    <property type="molecule type" value="Genomic_DNA"/>
</dbReference>
<keyword evidence="5 6" id="KW-0472">Membrane</keyword>
<organism evidence="7 8">
    <name type="scientific">Diaporthe vaccinii</name>
    <dbReference type="NCBI Taxonomy" id="105482"/>
    <lineage>
        <taxon>Eukaryota</taxon>
        <taxon>Fungi</taxon>
        <taxon>Dikarya</taxon>
        <taxon>Ascomycota</taxon>
        <taxon>Pezizomycotina</taxon>
        <taxon>Sordariomycetes</taxon>
        <taxon>Sordariomycetidae</taxon>
        <taxon>Diaporthales</taxon>
        <taxon>Diaporthaceae</taxon>
        <taxon>Diaporthe</taxon>
        <taxon>Diaporthe eres species complex</taxon>
    </lineage>
</organism>
<sequence length="578" mass="63657">MDLASEGSATRRFIRSLEVPPPKGNTYAITQWVNADLIPMDSSRRTWNGWKYVVYWATGGFAIYNYNTGSALIAYGLSAKQALAAGILSPIILVTMCILCGWPGGSHHVTYTVVCRLAWGMRGSWFAVFFRVMPAVVWDGIEAWWGAQAISTMIGTWSIRWVNWEHPLANGTMELKDFIGFIIYHFIFLGVMWLPPEKLHRPFHVSFVGFTMVIIGLVIWSTHTAGAGGQYFASDYKPPSVLAGSIEWASVYGATAVLGNTAVVTMGGSAWCRFASDNRRSMIAQAVACPIFIYAAFALGILVTSASSNVLGEAYWQPFLLLRQIQSHYNNSAGSRAAVFFASAALALAQVTVNMILNSVAAAMDMASYSPKWLTIRRCSYIIACLGICTNPWQITTTAATFIQVLSGFGTFYGPISGILVADFWIVRKRLIKMRDLYIGNEESIYWYWNGFNWRAFVSFAVSIAPALPGYIMSCANIDGVPNNAMKLSRLGFIIGFVVAVVVYPLLSFISPPRGLGEGVDHHDEDMFILPSAFDQSKPTQGKYSIVEGLADVDSRDSDNGRADKNVVEAEKRLPLNF</sequence>
<name>A0ABR4F9I9_9PEZI</name>
<feature type="transmembrane region" description="Helical" evidence="6">
    <location>
        <begin position="53"/>
        <end position="75"/>
    </location>
</feature>
<evidence type="ECO:0000256" key="6">
    <source>
        <dbReference type="SAM" id="Phobius"/>
    </source>
</evidence>
<dbReference type="InterPro" id="IPR001248">
    <property type="entry name" value="Pur-cyt_permease"/>
</dbReference>
<evidence type="ECO:0000256" key="1">
    <source>
        <dbReference type="ARBA" id="ARBA00004141"/>
    </source>
</evidence>
<dbReference type="Gene3D" id="1.10.4160.10">
    <property type="entry name" value="Hydantoin permease"/>
    <property type="match status" value="1"/>
</dbReference>
<comment type="subcellular location">
    <subcellularLocation>
        <location evidence="1">Membrane</location>
        <topology evidence="1">Multi-pass membrane protein</topology>
    </subcellularLocation>
</comment>
<feature type="transmembrane region" description="Helical" evidence="6">
    <location>
        <begin position="488"/>
        <end position="507"/>
    </location>
</feature>
<dbReference type="PANTHER" id="PTHR30618:SF15">
    <property type="entry name" value="NICOTINAMIDE RIBOSIDE TRANSPORTER 1-RELATED"/>
    <property type="match status" value="1"/>
</dbReference>
<evidence type="ECO:0000313" key="7">
    <source>
        <dbReference type="EMBL" id="KAL2291364.1"/>
    </source>
</evidence>
<evidence type="ECO:0000313" key="8">
    <source>
        <dbReference type="Proteomes" id="UP001600888"/>
    </source>
</evidence>
<evidence type="ECO:0000256" key="3">
    <source>
        <dbReference type="ARBA" id="ARBA00022692"/>
    </source>
</evidence>
<keyword evidence="3 6" id="KW-0812">Transmembrane</keyword>
<evidence type="ECO:0008006" key="9">
    <source>
        <dbReference type="Google" id="ProtNLM"/>
    </source>
</evidence>
<feature type="transmembrane region" description="Helical" evidence="6">
    <location>
        <begin position="378"/>
        <end position="395"/>
    </location>
</feature>
<feature type="transmembrane region" description="Helical" evidence="6">
    <location>
        <begin position="207"/>
        <end position="229"/>
    </location>
</feature>
<evidence type="ECO:0000256" key="4">
    <source>
        <dbReference type="ARBA" id="ARBA00022989"/>
    </source>
</evidence>
<feature type="transmembrane region" description="Helical" evidence="6">
    <location>
        <begin position="82"/>
        <end position="104"/>
    </location>
</feature>
<feature type="transmembrane region" description="Helical" evidence="6">
    <location>
        <begin position="401"/>
        <end position="426"/>
    </location>
</feature>
<comment type="caution">
    <text evidence="7">The sequence shown here is derived from an EMBL/GenBank/DDBJ whole genome shotgun (WGS) entry which is preliminary data.</text>
</comment>
<keyword evidence="4 6" id="KW-1133">Transmembrane helix</keyword>
<dbReference type="InterPro" id="IPR045225">
    <property type="entry name" value="Uracil/uridine/allantoin_perm"/>
</dbReference>
<dbReference type="Proteomes" id="UP001600888">
    <property type="component" value="Unassembled WGS sequence"/>
</dbReference>
<feature type="transmembrane region" description="Helical" evidence="6">
    <location>
        <begin position="283"/>
        <end position="303"/>
    </location>
</feature>
<accession>A0ABR4F9I9</accession>
<feature type="transmembrane region" description="Helical" evidence="6">
    <location>
        <begin position="337"/>
        <end position="357"/>
    </location>
</feature>
<feature type="transmembrane region" description="Helical" evidence="6">
    <location>
        <begin position="249"/>
        <end position="271"/>
    </location>
</feature>
<protein>
    <recommendedName>
        <fullName evidence="9">Uracil permease</fullName>
    </recommendedName>
</protein>